<accession>A0AAV9BPC3</accession>
<dbReference type="AlphaFoldDB" id="A0AAV9BPC3"/>
<reference evidence="1" key="2">
    <citation type="submission" date="2023-06" db="EMBL/GenBank/DDBJ databases">
        <authorList>
            <person name="Ma L."/>
            <person name="Liu K.-W."/>
            <person name="Li Z."/>
            <person name="Hsiao Y.-Y."/>
            <person name="Qi Y."/>
            <person name="Fu T."/>
            <person name="Tang G."/>
            <person name="Zhang D."/>
            <person name="Sun W.-H."/>
            <person name="Liu D.-K."/>
            <person name="Li Y."/>
            <person name="Chen G.-Z."/>
            <person name="Liu X.-D."/>
            <person name="Liao X.-Y."/>
            <person name="Jiang Y.-T."/>
            <person name="Yu X."/>
            <person name="Hao Y."/>
            <person name="Huang J."/>
            <person name="Zhao X.-W."/>
            <person name="Ke S."/>
            <person name="Chen Y.-Y."/>
            <person name="Wu W.-L."/>
            <person name="Hsu J.-L."/>
            <person name="Lin Y.-F."/>
            <person name="Huang M.-D."/>
            <person name="Li C.-Y."/>
            <person name="Huang L."/>
            <person name="Wang Z.-W."/>
            <person name="Zhao X."/>
            <person name="Zhong W.-Y."/>
            <person name="Peng D.-H."/>
            <person name="Ahmad S."/>
            <person name="Lan S."/>
            <person name="Zhang J.-S."/>
            <person name="Tsai W.-C."/>
            <person name="Van De Peer Y."/>
            <person name="Liu Z.-J."/>
        </authorList>
    </citation>
    <scope>NUCLEOTIDE SEQUENCE</scope>
    <source>
        <strain evidence="1">SCP</strain>
        <tissue evidence="1">Leaves</tissue>
    </source>
</reference>
<sequence length="87" mass="10147">MNGWPLLYLWLEWKSILYNVNTYWLIWVVSKNELGPSPTYLWCSGIFGSMDLINEGTPILSALLNCALLSGHLEFWLFYTDEAHRGY</sequence>
<dbReference type="EMBL" id="JAUJYN010000002">
    <property type="protein sequence ID" value="KAK1278375.1"/>
    <property type="molecule type" value="Genomic_DNA"/>
</dbReference>
<reference evidence="1" key="1">
    <citation type="journal article" date="2023" name="Nat. Commun.">
        <title>Diploid and tetraploid genomes of Acorus and the evolution of monocots.</title>
        <authorList>
            <person name="Ma L."/>
            <person name="Liu K.W."/>
            <person name="Li Z."/>
            <person name="Hsiao Y.Y."/>
            <person name="Qi Y."/>
            <person name="Fu T."/>
            <person name="Tang G.D."/>
            <person name="Zhang D."/>
            <person name="Sun W.H."/>
            <person name="Liu D.K."/>
            <person name="Li Y."/>
            <person name="Chen G.Z."/>
            <person name="Liu X.D."/>
            <person name="Liao X.Y."/>
            <person name="Jiang Y.T."/>
            <person name="Yu X."/>
            <person name="Hao Y."/>
            <person name="Huang J."/>
            <person name="Zhao X.W."/>
            <person name="Ke S."/>
            <person name="Chen Y.Y."/>
            <person name="Wu W.L."/>
            <person name="Hsu J.L."/>
            <person name="Lin Y.F."/>
            <person name="Huang M.D."/>
            <person name="Li C.Y."/>
            <person name="Huang L."/>
            <person name="Wang Z.W."/>
            <person name="Zhao X."/>
            <person name="Zhong W.Y."/>
            <person name="Peng D.H."/>
            <person name="Ahmad S."/>
            <person name="Lan S."/>
            <person name="Zhang J.S."/>
            <person name="Tsai W.C."/>
            <person name="Van de Peer Y."/>
            <person name="Liu Z.J."/>
        </authorList>
    </citation>
    <scope>NUCLEOTIDE SEQUENCE</scope>
    <source>
        <strain evidence="1">SCP</strain>
    </source>
</reference>
<comment type="caution">
    <text evidence="1">The sequence shown here is derived from an EMBL/GenBank/DDBJ whole genome shotgun (WGS) entry which is preliminary data.</text>
</comment>
<dbReference type="Proteomes" id="UP001179952">
    <property type="component" value="Unassembled WGS sequence"/>
</dbReference>
<organism evidence="1 2">
    <name type="scientific">Acorus gramineus</name>
    <name type="common">Dwarf sweet flag</name>
    <dbReference type="NCBI Taxonomy" id="55184"/>
    <lineage>
        <taxon>Eukaryota</taxon>
        <taxon>Viridiplantae</taxon>
        <taxon>Streptophyta</taxon>
        <taxon>Embryophyta</taxon>
        <taxon>Tracheophyta</taxon>
        <taxon>Spermatophyta</taxon>
        <taxon>Magnoliopsida</taxon>
        <taxon>Liliopsida</taxon>
        <taxon>Acoraceae</taxon>
        <taxon>Acorus</taxon>
    </lineage>
</organism>
<keyword evidence="2" id="KW-1185">Reference proteome</keyword>
<protein>
    <submittedName>
        <fullName evidence="1">Uncharacterized protein</fullName>
    </submittedName>
</protein>
<name>A0AAV9BPC3_ACOGR</name>
<gene>
    <name evidence="1" type="ORF">QJS04_geneDACA007309</name>
</gene>
<evidence type="ECO:0000313" key="1">
    <source>
        <dbReference type="EMBL" id="KAK1278375.1"/>
    </source>
</evidence>
<proteinExistence type="predicted"/>
<evidence type="ECO:0000313" key="2">
    <source>
        <dbReference type="Proteomes" id="UP001179952"/>
    </source>
</evidence>